<dbReference type="InterPro" id="IPR058582">
    <property type="entry name" value="KH_NusA_2nd"/>
</dbReference>
<evidence type="ECO:0000313" key="9">
    <source>
        <dbReference type="EMBL" id="VEU75531.1"/>
    </source>
</evidence>
<gene>
    <name evidence="9" type="primary">nusA</name>
    <name evidence="9" type="ORF">NCTC10168_00453</name>
</gene>
<evidence type="ECO:0000256" key="3">
    <source>
        <dbReference type="ARBA" id="ARBA00022884"/>
    </source>
</evidence>
<evidence type="ECO:0000256" key="4">
    <source>
        <dbReference type="ARBA" id="ARBA00023015"/>
    </source>
</evidence>
<evidence type="ECO:0000259" key="6">
    <source>
        <dbReference type="Pfam" id="PF08529"/>
    </source>
</evidence>
<dbReference type="Gene3D" id="3.30.300.20">
    <property type="match status" value="2"/>
</dbReference>
<evidence type="ECO:0000259" key="8">
    <source>
        <dbReference type="Pfam" id="PF26594"/>
    </source>
</evidence>
<keyword evidence="4" id="KW-0805">Transcription regulation</keyword>
<dbReference type="GO" id="GO:0003723">
    <property type="term" value="F:RNA binding"/>
    <property type="evidence" value="ECO:0007669"/>
    <property type="project" value="UniProtKB-KW"/>
</dbReference>
<dbReference type="PANTHER" id="PTHR22648:SF0">
    <property type="entry name" value="TRANSCRIPTION TERMINATION_ANTITERMINATION PROTEIN NUSA"/>
    <property type="match status" value="1"/>
</dbReference>
<dbReference type="Gene3D" id="3.30.1480.10">
    <property type="entry name" value="NusA, N-terminal domain"/>
    <property type="match status" value="1"/>
</dbReference>
<dbReference type="GO" id="GO:0031564">
    <property type="term" value="P:transcription antitermination"/>
    <property type="evidence" value="ECO:0007669"/>
    <property type="project" value="InterPro"/>
</dbReference>
<accession>A0A449B4J8</accession>
<keyword evidence="1" id="KW-0806">Transcription termination</keyword>
<dbReference type="InterPro" id="IPR015946">
    <property type="entry name" value="KH_dom-like_a/b"/>
</dbReference>
<evidence type="ECO:0000256" key="2">
    <source>
        <dbReference type="ARBA" id="ARBA00022490"/>
    </source>
</evidence>
<dbReference type="KEGG" id="mmau:NCTC10168_00453"/>
<keyword evidence="2" id="KW-0963">Cytoplasm</keyword>
<proteinExistence type="predicted"/>
<dbReference type="Pfam" id="PF08529">
    <property type="entry name" value="NusA_N"/>
    <property type="match status" value="1"/>
</dbReference>
<dbReference type="PANTHER" id="PTHR22648">
    <property type="entry name" value="TRANSCRIPTION TERMINATION FACTOR NUSA"/>
    <property type="match status" value="1"/>
</dbReference>
<dbReference type="SUPFAM" id="SSF54814">
    <property type="entry name" value="Prokaryotic type KH domain (KH-domain type II)"/>
    <property type="match status" value="2"/>
</dbReference>
<name>A0A449B4J8_9BACT</name>
<evidence type="ECO:0000256" key="5">
    <source>
        <dbReference type="ARBA" id="ARBA00023163"/>
    </source>
</evidence>
<organism evidence="9 10">
    <name type="scientific">Mycoplasmopsis maculosa</name>
    <dbReference type="NCBI Taxonomy" id="114885"/>
    <lineage>
        <taxon>Bacteria</taxon>
        <taxon>Bacillati</taxon>
        <taxon>Mycoplasmatota</taxon>
        <taxon>Mycoplasmoidales</taxon>
        <taxon>Metamycoplasmataceae</taxon>
        <taxon>Mycoplasmopsis</taxon>
    </lineage>
</organism>
<dbReference type="InterPro" id="IPR036555">
    <property type="entry name" value="NusA_N_sf"/>
</dbReference>
<dbReference type="SUPFAM" id="SSF69705">
    <property type="entry name" value="Transcription factor NusA, N-terminal domain"/>
    <property type="match status" value="1"/>
</dbReference>
<dbReference type="InterPro" id="IPR025249">
    <property type="entry name" value="TF_NusA_KH_1st"/>
</dbReference>
<evidence type="ECO:0000259" key="7">
    <source>
        <dbReference type="Pfam" id="PF13184"/>
    </source>
</evidence>
<feature type="domain" description="NusA-like second KH" evidence="8">
    <location>
        <begin position="328"/>
        <end position="397"/>
    </location>
</feature>
<dbReference type="InterPro" id="IPR013735">
    <property type="entry name" value="TF_NusA_N"/>
</dbReference>
<dbReference type="InterPro" id="IPR009019">
    <property type="entry name" value="KH_sf_prok-type"/>
</dbReference>
<evidence type="ECO:0000256" key="1">
    <source>
        <dbReference type="ARBA" id="ARBA00022472"/>
    </source>
</evidence>
<keyword evidence="10" id="KW-1185">Reference proteome</keyword>
<sequence>MPIKKEENKLQNSYKAWYKLIDGYNQNDKLPIDKLIDILGEEVTRIIQKRIDPDAEIVFVRDKEKEEVHIFNKSVLVVEDEEFENDLKENDSSYLISNIKLSEAKLIKKDVEPGDWIEVEIDLLVLNAKTDSEANKTLKIIFSQIQQAIKKLQKTIIFDKYMPKIGETIKVSFTSKNSNGSWNVQILEDQISAYLPANFVNSKRKVNPGTIHDVVIEQVTDETKLSQITVSLDSPKIVESILKNNVPEISEGLINIKQIERQPGERTKVVLELGQNAIESIDIVGSVMGENSERLSWIINKLNDGIFEDNNTSLYEKVDIIAYNTNLKEFIKNSLTPAQIVDVVEKNDSQGYDKSFYVIANKTETTKAIGRNGTNAKLASKITGATFEIISVEDAKKRNIKFEMPTYSFEQKETTAKTFKEKTVRKNTKNASAQYMDKININIDNFEKDVQAYKEIEKSLLSEDPTFDDLDFEALLKETENEIENNSYDSISSLDEEQEIINEEQPKNKEEKIGVNDYKKAKEIAGNFNTDSDLMNFGLSDNLDLSEFDDEDWN</sequence>
<dbReference type="AlphaFoldDB" id="A0A449B4J8"/>
<dbReference type="EMBL" id="LR215037">
    <property type="protein sequence ID" value="VEU75531.1"/>
    <property type="molecule type" value="Genomic_DNA"/>
</dbReference>
<dbReference type="GO" id="GO:0003700">
    <property type="term" value="F:DNA-binding transcription factor activity"/>
    <property type="evidence" value="ECO:0007669"/>
    <property type="project" value="InterPro"/>
</dbReference>
<dbReference type="RefSeq" id="WP_129646712.1">
    <property type="nucleotide sequence ID" value="NZ_LR215037.1"/>
</dbReference>
<dbReference type="OrthoDB" id="9807233at2"/>
<feature type="domain" description="Transcription factor NusA N-terminal" evidence="6">
    <location>
        <begin position="20"/>
        <end position="144"/>
    </location>
</feature>
<keyword evidence="5" id="KW-0804">Transcription</keyword>
<dbReference type="InterPro" id="IPR030842">
    <property type="entry name" value="TF_NusA_bacterial"/>
</dbReference>
<reference evidence="9 10" key="1">
    <citation type="submission" date="2019-01" db="EMBL/GenBank/DDBJ databases">
        <authorList>
            <consortium name="Pathogen Informatics"/>
        </authorList>
    </citation>
    <scope>NUCLEOTIDE SEQUENCE [LARGE SCALE GENOMIC DNA]</scope>
    <source>
        <strain evidence="9 10">NCTC10168</strain>
    </source>
</reference>
<dbReference type="GO" id="GO:0005829">
    <property type="term" value="C:cytosol"/>
    <property type="evidence" value="ECO:0007669"/>
    <property type="project" value="TreeGrafter"/>
</dbReference>
<dbReference type="GO" id="GO:0006353">
    <property type="term" value="P:DNA-templated transcription termination"/>
    <property type="evidence" value="ECO:0007669"/>
    <property type="project" value="UniProtKB-KW"/>
</dbReference>
<dbReference type="Pfam" id="PF13184">
    <property type="entry name" value="KH_NusA_1st"/>
    <property type="match status" value="1"/>
</dbReference>
<dbReference type="Pfam" id="PF26594">
    <property type="entry name" value="KH_NusA_2nd"/>
    <property type="match status" value="1"/>
</dbReference>
<protein>
    <submittedName>
        <fullName evidence="9">Transcription elongation protein nusA</fullName>
    </submittedName>
</protein>
<feature type="domain" description="Transcription factor NusA first KH" evidence="7">
    <location>
        <begin position="234"/>
        <end position="304"/>
    </location>
</feature>
<evidence type="ECO:0000313" key="10">
    <source>
        <dbReference type="Proteomes" id="UP000290243"/>
    </source>
</evidence>
<keyword evidence="3" id="KW-0694">RNA-binding</keyword>
<dbReference type="Proteomes" id="UP000290243">
    <property type="component" value="Chromosome"/>
</dbReference>